<dbReference type="EMBL" id="CP081078">
    <property type="protein sequence ID" value="UWQ57288.1"/>
    <property type="molecule type" value="Genomic_DNA"/>
</dbReference>
<evidence type="ECO:0000259" key="6">
    <source>
        <dbReference type="Pfam" id="PF00899"/>
    </source>
</evidence>
<feature type="domain" description="JAB" evidence="7">
    <location>
        <begin position="14"/>
        <end position="118"/>
    </location>
</feature>
<accession>A0ABY5WSY3</accession>
<dbReference type="Proteomes" id="UP001058184">
    <property type="component" value="Chromosome"/>
</dbReference>
<dbReference type="InterPro" id="IPR028090">
    <property type="entry name" value="JAB_dom_prok"/>
</dbReference>
<dbReference type="Pfam" id="PF14464">
    <property type="entry name" value="Prok-JAB"/>
    <property type="match status" value="1"/>
</dbReference>
<protein>
    <submittedName>
        <fullName evidence="8">ThiF family adenylyltransferase</fullName>
    </submittedName>
</protein>
<dbReference type="PANTHER" id="PTHR43267">
    <property type="entry name" value="TRNA THREONYLCARBAMOYLADENOSINE DEHYDRATASE"/>
    <property type="match status" value="1"/>
</dbReference>
<evidence type="ECO:0000256" key="4">
    <source>
        <dbReference type="ARBA" id="ARBA00022833"/>
    </source>
</evidence>
<keyword evidence="2" id="KW-0479">Metal-binding</keyword>
<dbReference type="SUPFAM" id="SSF69572">
    <property type="entry name" value="Activating enzymes of the ubiquitin-like proteins"/>
    <property type="match status" value="1"/>
</dbReference>
<dbReference type="Gene3D" id="3.40.50.720">
    <property type="entry name" value="NAD(P)-binding Rossmann-like Domain"/>
    <property type="match status" value="1"/>
</dbReference>
<keyword evidence="4" id="KW-0862">Zinc</keyword>
<keyword evidence="8" id="KW-0808">Transferase</keyword>
<keyword evidence="1" id="KW-0645">Protease</keyword>
<evidence type="ECO:0000256" key="3">
    <source>
        <dbReference type="ARBA" id="ARBA00022801"/>
    </source>
</evidence>
<evidence type="ECO:0000256" key="5">
    <source>
        <dbReference type="ARBA" id="ARBA00023049"/>
    </source>
</evidence>
<keyword evidence="9" id="KW-1185">Reference proteome</keyword>
<name>A0ABY5WSY3_LEICA</name>
<dbReference type="GO" id="GO:0016779">
    <property type="term" value="F:nucleotidyltransferase activity"/>
    <property type="evidence" value="ECO:0007669"/>
    <property type="project" value="UniProtKB-KW"/>
</dbReference>
<evidence type="ECO:0000313" key="9">
    <source>
        <dbReference type="Proteomes" id="UP001058184"/>
    </source>
</evidence>
<keyword evidence="8" id="KW-0548">Nucleotidyltransferase</keyword>
<dbReference type="PANTHER" id="PTHR43267:SF1">
    <property type="entry name" value="TRNA THREONYLCARBAMOYLADENOSINE DEHYDRATASE"/>
    <property type="match status" value="1"/>
</dbReference>
<evidence type="ECO:0000256" key="2">
    <source>
        <dbReference type="ARBA" id="ARBA00022723"/>
    </source>
</evidence>
<dbReference type="InterPro" id="IPR035985">
    <property type="entry name" value="Ubiquitin-activating_enz"/>
</dbReference>
<sequence length="463" mass="50533">MTRSFTLTWCQHEELRRMLFPGDGLESAAILICRYTGPDRDRLIVSEILDVPDSACAVRKPDFISWPGASIEKAIDMAEQQGDAIVLVHSHPGGWLHFSKVDDASDRTTMPSLFAANEADGYYHGSAIMTPDGAMKVRVYNNTGELLEISRIWRIGNSITDVSAVRANPVMPFGSQMTDDFGRQSACVIGVSGTGSLVAELLARKGIGHLILIDFDTIEHKNLNRIVNSTVADADANRAKTRMMADAIARYAPQTRVTTIDKSIDDRDAVIAASSADILFSCVDSMAGRSMAELLSRCCLIPMIDLGVTIPTRRDAYGCPHVADVCGRIDVVRPDGPNLTDRGVVTAEGLRREYLLESAPEAARREIDAGYIKGIHEEAPSVMALNMRAASDAVLEWIERQYPYRLDGNEGFARTLFSHAAGEVEFYSDDDFTCGPIRDLGRGLVEPLLGLPGLAQPDRKDAA</sequence>
<evidence type="ECO:0000256" key="1">
    <source>
        <dbReference type="ARBA" id="ARBA00022670"/>
    </source>
</evidence>
<proteinExistence type="predicted"/>
<keyword evidence="3" id="KW-0378">Hydrolase</keyword>
<dbReference type="InterPro" id="IPR000594">
    <property type="entry name" value="ThiF_NAD_FAD-bd"/>
</dbReference>
<dbReference type="Pfam" id="PF00899">
    <property type="entry name" value="ThiF"/>
    <property type="match status" value="1"/>
</dbReference>
<reference evidence="8" key="1">
    <citation type="submission" date="2021-08" db="EMBL/GenBank/DDBJ databases">
        <authorList>
            <person name="Nwanade C."/>
            <person name="Wang M."/>
            <person name="Masoudi A."/>
            <person name="Yu Z."/>
            <person name="Liu J."/>
        </authorList>
    </citation>
    <scope>NUCLEOTIDE SEQUENCE</scope>
    <source>
        <strain evidence="8">S141</strain>
    </source>
</reference>
<dbReference type="RefSeq" id="WP_260000540.1">
    <property type="nucleotide sequence ID" value="NZ_CP081078.1"/>
</dbReference>
<evidence type="ECO:0000259" key="7">
    <source>
        <dbReference type="Pfam" id="PF14464"/>
    </source>
</evidence>
<evidence type="ECO:0000313" key="8">
    <source>
        <dbReference type="EMBL" id="UWQ57288.1"/>
    </source>
</evidence>
<feature type="domain" description="THIF-type NAD/FAD binding fold" evidence="6">
    <location>
        <begin position="172"/>
        <end position="291"/>
    </location>
</feature>
<organism evidence="8 9">
    <name type="scientific">Leisingera caerulea</name>
    <name type="common">Phaeobacter caeruleus</name>
    <dbReference type="NCBI Taxonomy" id="506591"/>
    <lineage>
        <taxon>Bacteria</taxon>
        <taxon>Pseudomonadati</taxon>
        <taxon>Pseudomonadota</taxon>
        <taxon>Alphaproteobacteria</taxon>
        <taxon>Rhodobacterales</taxon>
        <taxon>Roseobacteraceae</taxon>
        <taxon>Leisingera</taxon>
    </lineage>
</organism>
<gene>
    <name evidence="8" type="ORF">K3722_12215</name>
</gene>
<keyword evidence="5" id="KW-0482">Metalloprotease</keyword>
<dbReference type="InterPro" id="IPR045886">
    <property type="entry name" value="ThiF/MoeB/HesA"/>
</dbReference>